<feature type="transmembrane region" description="Helical" evidence="6">
    <location>
        <begin position="5"/>
        <end position="22"/>
    </location>
</feature>
<dbReference type="NCBIfam" id="TIGR00361">
    <property type="entry name" value="ComEC_Rec2"/>
    <property type="match status" value="1"/>
</dbReference>
<dbReference type="InterPro" id="IPR036866">
    <property type="entry name" value="RibonucZ/Hydroxyglut_hydro"/>
</dbReference>
<dbReference type="Pfam" id="PF00753">
    <property type="entry name" value="Lactamase_B"/>
    <property type="match status" value="1"/>
</dbReference>
<comment type="subcellular location">
    <subcellularLocation>
        <location evidence="1">Cell membrane</location>
        <topology evidence="1">Multi-pass membrane protein</topology>
    </subcellularLocation>
</comment>
<dbReference type="InterPro" id="IPR025405">
    <property type="entry name" value="DUF4131"/>
</dbReference>
<feature type="transmembrane region" description="Helical" evidence="6">
    <location>
        <begin position="442"/>
        <end position="458"/>
    </location>
</feature>
<feature type="transmembrane region" description="Helical" evidence="6">
    <location>
        <begin position="251"/>
        <end position="276"/>
    </location>
</feature>
<dbReference type="InterPro" id="IPR035681">
    <property type="entry name" value="ComA-like_MBL"/>
</dbReference>
<dbReference type="Pfam" id="PF03772">
    <property type="entry name" value="Competence"/>
    <property type="match status" value="1"/>
</dbReference>
<gene>
    <name evidence="8" type="ORF">GXN76_11185</name>
</gene>
<evidence type="ECO:0000259" key="7">
    <source>
        <dbReference type="SMART" id="SM00849"/>
    </source>
</evidence>
<dbReference type="RefSeq" id="WP_173223196.1">
    <property type="nucleotide sequence ID" value="NZ_CP048104.1"/>
</dbReference>
<evidence type="ECO:0000256" key="2">
    <source>
        <dbReference type="ARBA" id="ARBA00022475"/>
    </source>
</evidence>
<dbReference type="PANTHER" id="PTHR30619:SF1">
    <property type="entry name" value="RECOMBINATION PROTEIN 2"/>
    <property type="match status" value="1"/>
</dbReference>
<dbReference type="InterPro" id="IPR004477">
    <property type="entry name" value="ComEC_N"/>
</dbReference>
<dbReference type="PANTHER" id="PTHR30619">
    <property type="entry name" value="DNA INTERNALIZATION/COMPETENCE PROTEIN COMEC/REC2"/>
    <property type="match status" value="1"/>
</dbReference>
<keyword evidence="3 6" id="KW-0812">Transmembrane</keyword>
<feature type="transmembrane region" description="Helical" evidence="6">
    <location>
        <begin position="296"/>
        <end position="323"/>
    </location>
</feature>
<keyword evidence="4 6" id="KW-1133">Transmembrane helix</keyword>
<dbReference type="CDD" id="cd07731">
    <property type="entry name" value="ComA-like_MBL-fold"/>
    <property type="match status" value="1"/>
</dbReference>
<evidence type="ECO:0000256" key="5">
    <source>
        <dbReference type="ARBA" id="ARBA00023136"/>
    </source>
</evidence>
<dbReference type="InterPro" id="IPR052159">
    <property type="entry name" value="Competence_DNA_uptake"/>
</dbReference>
<evidence type="ECO:0000256" key="3">
    <source>
        <dbReference type="ARBA" id="ARBA00022692"/>
    </source>
</evidence>
<evidence type="ECO:0000256" key="1">
    <source>
        <dbReference type="ARBA" id="ARBA00004651"/>
    </source>
</evidence>
<feature type="transmembrane region" description="Helical" evidence="6">
    <location>
        <begin position="352"/>
        <end position="371"/>
    </location>
</feature>
<dbReference type="AlphaFoldDB" id="A0A7D4CNQ9"/>
<feature type="transmembrane region" description="Helical" evidence="6">
    <location>
        <begin position="415"/>
        <end position="435"/>
    </location>
</feature>
<dbReference type="KEGG" id="kpul:GXN76_11185"/>
<organism evidence="8 9">
    <name type="scientific">Kroppenstedtia pulmonis</name>
    <dbReference type="NCBI Taxonomy" id="1380685"/>
    <lineage>
        <taxon>Bacteria</taxon>
        <taxon>Bacillati</taxon>
        <taxon>Bacillota</taxon>
        <taxon>Bacilli</taxon>
        <taxon>Bacillales</taxon>
        <taxon>Thermoactinomycetaceae</taxon>
        <taxon>Kroppenstedtia</taxon>
    </lineage>
</organism>
<dbReference type="SMART" id="SM00849">
    <property type="entry name" value="Lactamase_B"/>
    <property type="match status" value="1"/>
</dbReference>
<name>A0A7D4CNQ9_9BACL</name>
<dbReference type="NCBIfam" id="TIGR00360">
    <property type="entry name" value="ComEC_N-term"/>
    <property type="match status" value="1"/>
</dbReference>
<feature type="transmembrane region" description="Helical" evidence="6">
    <location>
        <begin position="383"/>
        <end position="403"/>
    </location>
</feature>
<accession>A0A7D4CNQ9</accession>
<dbReference type="Gene3D" id="3.60.15.10">
    <property type="entry name" value="Ribonuclease Z/Hydroxyacylglutathione hydrolase-like"/>
    <property type="match status" value="1"/>
</dbReference>
<evidence type="ECO:0000256" key="6">
    <source>
        <dbReference type="SAM" id="Phobius"/>
    </source>
</evidence>
<keyword evidence="2" id="KW-1003">Cell membrane</keyword>
<evidence type="ECO:0000313" key="9">
    <source>
        <dbReference type="Proteomes" id="UP000503088"/>
    </source>
</evidence>
<dbReference type="Proteomes" id="UP000503088">
    <property type="component" value="Chromosome"/>
</dbReference>
<dbReference type="GO" id="GO:0030420">
    <property type="term" value="P:establishment of competence for transformation"/>
    <property type="evidence" value="ECO:0007669"/>
    <property type="project" value="InterPro"/>
</dbReference>
<dbReference type="EMBL" id="CP048104">
    <property type="protein sequence ID" value="QKG84978.1"/>
    <property type="molecule type" value="Genomic_DNA"/>
</dbReference>
<feature type="transmembrane region" description="Helical" evidence="6">
    <location>
        <begin position="330"/>
        <end position="346"/>
    </location>
</feature>
<sequence>MTKPLFWSALGWATGISVGMYVSLPVWVWGLATVGGIIVGFICYLLLGRYMIVFGILASIAGGATQIQWVEASNVSHIPADLGEQESIKGTIYGKTSAPVEVDGDQARVAVKVDRFKTGKREVSLQGEEMVLQIRLQREEDRNIREVKRGRSFRAVVEIKRPDPARNPGAFDYRQYLYHRGIHWTAKVDAVNQMVFFHDKKSLYSKIDDLRFFLGRELDAVYAEDVAGLVRGMILGERKEVPFETENDFQVLGLVHLLAISGLHVGVFTGFSYLLLTTMGLTREKASACLLLLLPLYALLTGAGAPVVRASVMAGLGLVAAMFRRWNDSLSFWGAAALFMLWWNPYQLFEAGFQLSFSVTLALLIGVAPLSRILPFSRKWLRQLVAVTIVTQMASFPLIIYHFNEYSFLSPFLNVLVVPIVSLAVIPLAFLALMLAAFHTGLAWLPAFLSSVLLQGLIKFLSPLAATTMFRWIWATPSGWWLAGYGVICLYGLWAWTGGRLIPRYHRLLSSCLLVIWLGYASFPDWISDKELRITYLDVGQGDCAVIETPEGKVILVDGGGTLPFPKEPWQEPRQAYDVGERVVLPYLKHRGIRRVDEMVMTHGDTDHIGGLIAVADRLPVERVIRNAHPPKTVTERRLLQKVAEKKALISLPPVGKSQPLEEGIRWWFLHPSGEPGRRKDPNHDSVVFILEAYGYRILMTGDIEEEAEKEILQHWHLPEVHLLKVAHHGSRTSTTDVWLEVTQPQVAVISAGRNNRYGHPSPEVLERLEKYGTRIFRTDQQGAITLRLRPGSWQMETMEIRK</sequence>
<protein>
    <submittedName>
        <fullName evidence="8">DNA internalization-related competence protein ComEC/Rec2</fullName>
    </submittedName>
</protein>
<dbReference type="GO" id="GO:0005886">
    <property type="term" value="C:plasma membrane"/>
    <property type="evidence" value="ECO:0007669"/>
    <property type="project" value="UniProtKB-SubCell"/>
</dbReference>
<dbReference type="Pfam" id="PF13567">
    <property type="entry name" value="DUF4131"/>
    <property type="match status" value="1"/>
</dbReference>
<dbReference type="InterPro" id="IPR004797">
    <property type="entry name" value="Competence_ComEC/Rec2"/>
</dbReference>
<keyword evidence="5 6" id="KW-0472">Membrane</keyword>
<proteinExistence type="predicted"/>
<keyword evidence="9" id="KW-1185">Reference proteome</keyword>
<evidence type="ECO:0000256" key="4">
    <source>
        <dbReference type="ARBA" id="ARBA00022989"/>
    </source>
</evidence>
<feature type="transmembrane region" description="Helical" evidence="6">
    <location>
        <begin position="478"/>
        <end position="496"/>
    </location>
</feature>
<feature type="transmembrane region" description="Helical" evidence="6">
    <location>
        <begin position="508"/>
        <end position="527"/>
    </location>
</feature>
<feature type="transmembrane region" description="Helical" evidence="6">
    <location>
        <begin position="28"/>
        <end position="47"/>
    </location>
</feature>
<reference evidence="8 9" key="1">
    <citation type="submission" date="2020-01" db="EMBL/GenBank/DDBJ databases">
        <authorList>
            <person name="Gulvik C.A."/>
            <person name="Batra D.G."/>
        </authorList>
    </citation>
    <scope>NUCLEOTIDE SEQUENCE [LARGE SCALE GENOMIC DNA]</scope>
    <source>
        <strain evidence="8 9">W9323</strain>
    </source>
</reference>
<feature type="domain" description="Metallo-beta-lactamase" evidence="7">
    <location>
        <begin position="541"/>
        <end position="754"/>
    </location>
</feature>
<dbReference type="InterPro" id="IPR001279">
    <property type="entry name" value="Metallo-B-lactamas"/>
</dbReference>
<evidence type="ECO:0000313" key="8">
    <source>
        <dbReference type="EMBL" id="QKG84978.1"/>
    </source>
</evidence>
<dbReference type="SUPFAM" id="SSF56281">
    <property type="entry name" value="Metallo-hydrolase/oxidoreductase"/>
    <property type="match status" value="1"/>
</dbReference>